<feature type="region of interest" description="Disordered" evidence="1">
    <location>
        <begin position="60"/>
        <end position="153"/>
    </location>
</feature>
<evidence type="ECO:0000313" key="3">
    <source>
        <dbReference type="Proteomes" id="UP000503462"/>
    </source>
</evidence>
<organism evidence="2 3">
    <name type="scientific">Peltaster fructicola</name>
    <dbReference type="NCBI Taxonomy" id="286661"/>
    <lineage>
        <taxon>Eukaryota</taxon>
        <taxon>Fungi</taxon>
        <taxon>Dikarya</taxon>
        <taxon>Ascomycota</taxon>
        <taxon>Pezizomycotina</taxon>
        <taxon>Dothideomycetes</taxon>
        <taxon>Dothideomycetes incertae sedis</taxon>
        <taxon>Peltaster</taxon>
    </lineage>
</organism>
<reference evidence="2 3" key="1">
    <citation type="journal article" date="2016" name="Sci. Rep.">
        <title>Peltaster fructicola genome reveals evolution from an invasive phytopathogen to an ectophytic parasite.</title>
        <authorList>
            <person name="Xu C."/>
            <person name="Chen H."/>
            <person name="Gleason M.L."/>
            <person name="Xu J.R."/>
            <person name="Liu H."/>
            <person name="Zhang R."/>
            <person name="Sun G."/>
        </authorList>
    </citation>
    <scope>NUCLEOTIDE SEQUENCE [LARGE SCALE GENOMIC DNA]</scope>
    <source>
        <strain evidence="2 3">LNHT1506</strain>
    </source>
</reference>
<evidence type="ECO:0000256" key="1">
    <source>
        <dbReference type="SAM" id="MobiDB-lite"/>
    </source>
</evidence>
<feature type="region of interest" description="Disordered" evidence="1">
    <location>
        <begin position="1"/>
        <end position="45"/>
    </location>
</feature>
<protein>
    <submittedName>
        <fullName evidence="2">Uncharacterized protein</fullName>
    </submittedName>
</protein>
<sequence length="214" mass="23349">MAAAKNQHASKKQGAKRKHAAQSTVPKKQASKATSSHARSVGRKIKAEFKVENELKQKCEQTTDTVHAQGNHSTAAAALKPSQKFSGIRRSKSVKVTKTKKSNDSAKVKSRKSRTAYGSDSIPDGDHSSDPDYVDDSASIESNDTVIDGSKDYGGRFHLKEVRGRGTKTGTILSTGIPGQYVEEDGSRHYSVMLERNGEVRMLHDKPVVKSRKK</sequence>
<dbReference type="Proteomes" id="UP000503462">
    <property type="component" value="Chromosome 2"/>
</dbReference>
<keyword evidence="3" id="KW-1185">Reference proteome</keyword>
<proteinExistence type="predicted"/>
<dbReference type="AlphaFoldDB" id="A0A6H0XPD8"/>
<feature type="compositionally biased region" description="Basic residues" evidence="1">
    <location>
        <begin position="8"/>
        <end position="20"/>
    </location>
</feature>
<name>A0A6H0XPD8_9PEZI</name>
<evidence type="ECO:0000313" key="2">
    <source>
        <dbReference type="EMBL" id="QIW96593.1"/>
    </source>
</evidence>
<feature type="compositionally biased region" description="Polar residues" evidence="1">
    <location>
        <begin position="21"/>
        <end position="38"/>
    </location>
</feature>
<gene>
    <name evidence="2" type="ORF">AMS68_002111</name>
</gene>
<feature type="compositionally biased region" description="Polar residues" evidence="1">
    <location>
        <begin position="62"/>
        <end position="74"/>
    </location>
</feature>
<dbReference type="EMBL" id="CP051140">
    <property type="protein sequence ID" value="QIW96593.1"/>
    <property type="molecule type" value="Genomic_DNA"/>
</dbReference>
<feature type="compositionally biased region" description="Basic residues" evidence="1">
    <location>
        <begin position="87"/>
        <end position="100"/>
    </location>
</feature>
<accession>A0A6H0XPD8</accession>